<dbReference type="SUPFAM" id="SSF56801">
    <property type="entry name" value="Acetyl-CoA synthetase-like"/>
    <property type="match status" value="1"/>
</dbReference>
<keyword evidence="6" id="KW-1185">Reference proteome</keyword>
<evidence type="ECO:0000256" key="2">
    <source>
        <dbReference type="ARBA" id="ARBA00022553"/>
    </source>
</evidence>
<evidence type="ECO:0000256" key="3">
    <source>
        <dbReference type="SAM" id="MobiDB-lite"/>
    </source>
</evidence>
<dbReference type="Gene3D" id="3.40.50.12780">
    <property type="entry name" value="N-terminal domain of ligase-like"/>
    <property type="match status" value="1"/>
</dbReference>
<evidence type="ECO:0000313" key="5">
    <source>
        <dbReference type="EMBL" id="KAK3055940.1"/>
    </source>
</evidence>
<dbReference type="PROSITE" id="PS50075">
    <property type="entry name" value="CARRIER"/>
    <property type="match status" value="1"/>
</dbReference>
<protein>
    <recommendedName>
        <fullName evidence="4">Carrier domain-containing protein</fullName>
    </recommendedName>
</protein>
<dbReference type="SUPFAM" id="SSF51735">
    <property type="entry name" value="NAD(P)-binding Rossmann-fold domains"/>
    <property type="match status" value="1"/>
</dbReference>
<dbReference type="InterPro" id="IPR000873">
    <property type="entry name" value="AMP-dep_synth/lig_dom"/>
</dbReference>
<dbReference type="Pfam" id="PF00550">
    <property type="entry name" value="PP-binding"/>
    <property type="match status" value="1"/>
</dbReference>
<dbReference type="Gene3D" id="3.40.50.720">
    <property type="entry name" value="NAD(P)-binding Rossmann-like Domain"/>
    <property type="match status" value="1"/>
</dbReference>
<keyword evidence="2" id="KW-0597">Phosphoprotein</keyword>
<feature type="region of interest" description="Disordered" evidence="3">
    <location>
        <begin position="357"/>
        <end position="382"/>
    </location>
</feature>
<dbReference type="Gene3D" id="1.10.1200.10">
    <property type="entry name" value="ACP-like"/>
    <property type="match status" value="1"/>
</dbReference>
<evidence type="ECO:0000256" key="1">
    <source>
        <dbReference type="ARBA" id="ARBA00022450"/>
    </source>
</evidence>
<sequence length="1039" mass="114882">MTATEMEREASTPSQSAVFNDFSRHSPIENFMTIDGLLKSHAAESEQKPLICYPHKGVADFEEYTAEVIDRFTDAACHFYIANGLEPANPSLDKAPVVALLAPSNFEIIVTILALNRLGSTVEGICQHRPGCRRIPIVQREDYRNCQMKKPFHRNGVEASKEGKKMAFILHPSGSTGFPKAIFLTNLQCLANFRKSFGMRGFCASPLFHSQGLMELFRAFFTRATMYLGNYAFPITSQNLMEALSMAKPELIAAVPYVLKLLAEKPEGIQMLARTKIVLYGGSSCPEDLGDRLVAAGVNLVANYGATESGQIMTSFRPPGDTEWQYMRLHRPVADHTLMDEIAPGVFECVALDGLPSKGPTNSKPPYSEKNPENSYRTADLFTRHPDSKKSNYYKYLSRLDDRIGLMNGEKVLPVPIELRIKEENLVREAAVFGFERTVPGVLIFRSREHGLEMSDNEYLDAVWPAVEAANAAAETFSRIPKDLVVIQGPEVVYPKTDKGTFIRAQVYQRFAEDIVQAYQRFEAGAVAGGGLKLNVADLEVWLLRKFRQDLRIPLPSIDADIFSAGVDSLLTTRLWRAIKKELDLGIGGPTLSQNVVYEKGTIRALAAHLHQLRSGGATTGDENENELGVMRDLIEKYSTFTHHFPTSQSPSTKQVVIVTGATGGLGAFILAELLKNETVAEVWALVRAPGQASAGARVMASLASRQISLSNNQLSRLKTLPCDLSQPNLGLDHHDLERLLSTATTIVHSAWAVNFNIGVRSFEEQHIRGTHNLLNFCLRSRLAKPAKFCFCSSVSTTSNTPKPAVIPEAAIEELSHAQAAGYGRSKLVTEHIVRNAMRRTNMHARVLRIGQLSGDSANAIWNETEAVALMVRSALTVGALPALDERVSWLPVDNCAKAVVDLALAENQSEVDGEDAELVYHLLNPSTFDWKDLLSALQKRTDLRGFEVVSPSEWVQRLEQSEQDPEKNPSIKLVDFWRKRYASYQASADADKQPSGLKFDTTRTVEDCPALGGVMDPVTAGLVERYVDVWLKSWARDG</sequence>
<name>A0AAJ0GEF6_9PEZI</name>
<dbReference type="InterPro" id="IPR051414">
    <property type="entry name" value="Adenylate-forming_Reductase"/>
</dbReference>
<accession>A0AAJ0GEF6</accession>
<keyword evidence="1" id="KW-0596">Phosphopantetheine</keyword>
<dbReference type="Pfam" id="PF07993">
    <property type="entry name" value="NAD_binding_4"/>
    <property type="match status" value="1"/>
</dbReference>
<dbReference type="InterPro" id="IPR036736">
    <property type="entry name" value="ACP-like_sf"/>
</dbReference>
<dbReference type="Proteomes" id="UP001271007">
    <property type="component" value="Unassembled WGS sequence"/>
</dbReference>
<organism evidence="5 6">
    <name type="scientific">Extremus antarcticus</name>
    <dbReference type="NCBI Taxonomy" id="702011"/>
    <lineage>
        <taxon>Eukaryota</taxon>
        <taxon>Fungi</taxon>
        <taxon>Dikarya</taxon>
        <taxon>Ascomycota</taxon>
        <taxon>Pezizomycotina</taxon>
        <taxon>Dothideomycetes</taxon>
        <taxon>Dothideomycetidae</taxon>
        <taxon>Mycosphaerellales</taxon>
        <taxon>Extremaceae</taxon>
        <taxon>Extremus</taxon>
    </lineage>
</organism>
<gene>
    <name evidence="5" type="ORF">LTR09_003174</name>
</gene>
<feature type="domain" description="Carrier" evidence="4">
    <location>
        <begin position="534"/>
        <end position="614"/>
    </location>
</feature>
<proteinExistence type="predicted"/>
<dbReference type="InterPro" id="IPR013120">
    <property type="entry name" value="FAR_NAD-bd"/>
</dbReference>
<dbReference type="InterPro" id="IPR009081">
    <property type="entry name" value="PP-bd_ACP"/>
</dbReference>
<dbReference type="Pfam" id="PF00501">
    <property type="entry name" value="AMP-binding"/>
    <property type="match status" value="1"/>
</dbReference>
<evidence type="ECO:0000313" key="6">
    <source>
        <dbReference type="Proteomes" id="UP001271007"/>
    </source>
</evidence>
<dbReference type="InterPro" id="IPR020806">
    <property type="entry name" value="PKS_PP-bd"/>
</dbReference>
<dbReference type="PANTHER" id="PTHR43439">
    <property type="entry name" value="PHENYLACETATE-COENZYME A LIGASE"/>
    <property type="match status" value="1"/>
</dbReference>
<dbReference type="EMBL" id="JAWDJX010000007">
    <property type="protein sequence ID" value="KAK3055940.1"/>
    <property type="molecule type" value="Genomic_DNA"/>
</dbReference>
<reference evidence="5" key="1">
    <citation type="submission" date="2023-04" db="EMBL/GenBank/DDBJ databases">
        <title>Black Yeasts Isolated from many extreme environments.</title>
        <authorList>
            <person name="Coleine C."/>
            <person name="Stajich J.E."/>
            <person name="Selbmann L."/>
        </authorList>
    </citation>
    <scope>NUCLEOTIDE SEQUENCE</scope>
    <source>
        <strain evidence="5">CCFEE 5312</strain>
    </source>
</reference>
<dbReference type="InterPro" id="IPR042099">
    <property type="entry name" value="ANL_N_sf"/>
</dbReference>
<dbReference type="GO" id="GO:0031177">
    <property type="term" value="F:phosphopantetheine binding"/>
    <property type="evidence" value="ECO:0007669"/>
    <property type="project" value="InterPro"/>
</dbReference>
<dbReference type="InterPro" id="IPR036291">
    <property type="entry name" value="NAD(P)-bd_dom_sf"/>
</dbReference>
<dbReference type="Pfam" id="PF23562">
    <property type="entry name" value="AMP-binding_C_3"/>
    <property type="match status" value="1"/>
</dbReference>
<dbReference type="SMART" id="SM00823">
    <property type="entry name" value="PKS_PP"/>
    <property type="match status" value="1"/>
</dbReference>
<dbReference type="PANTHER" id="PTHR43439:SF2">
    <property type="entry name" value="ENZYME, PUTATIVE (JCVI)-RELATED"/>
    <property type="match status" value="1"/>
</dbReference>
<dbReference type="AlphaFoldDB" id="A0AAJ0GEF6"/>
<evidence type="ECO:0000259" key="4">
    <source>
        <dbReference type="PROSITE" id="PS50075"/>
    </source>
</evidence>
<comment type="caution">
    <text evidence="5">The sequence shown here is derived from an EMBL/GenBank/DDBJ whole genome shotgun (WGS) entry which is preliminary data.</text>
</comment>
<dbReference type="SUPFAM" id="SSF47336">
    <property type="entry name" value="ACP-like"/>
    <property type="match status" value="1"/>
</dbReference>